<evidence type="ECO:0000259" key="1">
    <source>
        <dbReference type="PROSITE" id="PS50883"/>
    </source>
</evidence>
<protein>
    <recommendedName>
        <fullName evidence="1">EAL domain-containing protein</fullName>
    </recommendedName>
</protein>
<evidence type="ECO:0000313" key="2">
    <source>
        <dbReference type="EMBL" id="PTQ11692.1"/>
    </source>
</evidence>
<proteinExistence type="predicted"/>
<organism evidence="2 3">
    <name type="scientific">Sphingomonas oleivorans</name>
    <dbReference type="NCBI Taxonomy" id="1735121"/>
    <lineage>
        <taxon>Bacteria</taxon>
        <taxon>Pseudomonadati</taxon>
        <taxon>Pseudomonadota</taxon>
        <taxon>Alphaproteobacteria</taxon>
        <taxon>Sphingomonadales</taxon>
        <taxon>Sphingomonadaceae</taxon>
        <taxon>Sphingomonas</taxon>
    </lineage>
</organism>
<dbReference type="Pfam" id="PF00563">
    <property type="entry name" value="EAL"/>
    <property type="match status" value="1"/>
</dbReference>
<dbReference type="PROSITE" id="PS50883">
    <property type="entry name" value="EAL"/>
    <property type="match status" value="1"/>
</dbReference>
<feature type="domain" description="EAL" evidence="1">
    <location>
        <begin position="55"/>
        <end position="305"/>
    </location>
</feature>
<dbReference type="InterPro" id="IPR050706">
    <property type="entry name" value="Cyclic-di-GMP_PDE-like"/>
</dbReference>
<accession>A0A2T5FYU4</accession>
<dbReference type="AlphaFoldDB" id="A0A2T5FYU4"/>
<name>A0A2T5FYU4_9SPHN</name>
<dbReference type="PANTHER" id="PTHR33121:SF70">
    <property type="entry name" value="SIGNALING PROTEIN YKOW"/>
    <property type="match status" value="1"/>
</dbReference>
<dbReference type="InterPro" id="IPR035919">
    <property type="entry name" value="EAL_sf"/>
</dbReference>
<dbReference type="PANTHER" id="PTHR33121">
    <property type="entry name" value="CYCLIC DI-GMP PHOSPHODIESTERASE PDEF"/>
    <property type="match status" value="1"/>
</dbReference>
<comment type="caution">
    <text evidence="2">The sequence shown here is derived from an EMBL/GenBank/DDBJ whole genome shotgun (WGS) entry which is preliminary data.</text>
</comment>
<dbReference type="CDD" id="cd01948">
    <property type="entry name" value="EAL"/>
    <property type="match status" value="1"/>
</dbReference>
<dbReference type="Gene3D" id="3.20.20.450">
    <property type="entry name" value="EAL domain"/>
    <property type="match status" value="1"/>
</dbReference>
<dbReference type="EMBL" id="NWBU01000007">
    <property type="protein sequence ID" value="PTQ11692.1"/>
    <property type="molecule type" value="Genomic_DNA"/>
</dbReference>
<dbReference type="OrthoDB" id="7462471at2"/>
<sequence>MLQLTVTIGFAGSDESGASEAALIEHAELALARAQDLHAKLTLFSMQDHADLSDRLALMRDLRGALAQDQMFLCYQPKLRARTNHVDGVEALLRWRHSERGVIPPDQFIPLAEETGQIRALTEWVLEQALRDQAHLRDAGHEISFSINISGRLLAEQSFADWALATVRKAHGRIAFEVTETAVIDDPDGALRNLRAFADAGIWIAIDDYGSGLSSLAYLKALPANELKIDKMFISGLTSSHRDPLLVRSTIELAHALEMEVTAEGVETPAALALLRVMGCDIVQGFLIARALPINELETFLTRQHHRSDPHSLPTFKRPGSFWK</sequence>
<reference evidence="2 3" key="1">
    <citation type="submission" date="2017-09" db="EMBL/GenBank/DDBJ databases">
        <title>Sphingomonas panjinensis sp.nov., isolated from oil-contaminated soil.</title>
        <authorList>
            <person name="Wang L."/>
            <person name="Chen L."/>
        </authorList>
    </citation>
    <scope>NUCLEOTIDE SEQUENCE [LARGE SCALE GENOMIC DNA]</scope>
    <source>
        <strain evidence="2 3">FW-11</strain>
    </source>
</reference>
<evidence type="ECO:0000313" key="3">
    <source>
        <dbReference type="Proteomes" id="UP000244162"/>
    </source>
</evidence>
<dbReference type="Proteomes" id="UP000244162">
    <property type="component" value="Unassembled WGS sequence"/>
</dbReference>
<dbReference type="SMART" id="SM00052">
    <property type="entry name" value="EAL"/>
    <property type="match status" value="1"/>
</dbReference>
<dbReference type="GO" id="GO:0071111">
    <property type="term" value="F:cyclic-guanylate-specific phosphodiesterase activity"/>
    <property type="evidence" value="ECO:0007669"/>
    <property type="project" value="InterPro"/>
</dbReference>
<dbReference type="SUPFAM" id="SSF141868">
    <property type="entry name" value="EAL domain-like"/>
    <property type="match status" value="1"/>
</dbReference>
<keyword evidence="3" id="KW-1185">Reference proteome</keyword>
<dbReference type="InterPro" id="IPR001633">
    <property type="entry name" value="EAL_dom"/>
</dbReference>
<gene>
    <name evidence="2" type="ORF">CLG96_09080</name>
</gene>